<accession>A0A120IE09</accession>
<dbReference type="Pfam" id="PF03787">
    <property type="entry name" value="RAMPs"/>
    <property type="match status" value="1"/>
</dbReference>
<dbReference type="Proteomes" id="UP000059672">
    <property type="component" value="Chromosome"/>
</dbReference>
<dbReference type="PANTHER" id="PTHR35579:SF3">
    <property type="entry name" value="CRISPR SYSTEM CMS ENDORIBONUCLEASE CSM3"/>
    <property type="match status" value="1"/>
</dbReference>
<dbReference type="CDD" id="cd09726">
    <property type="entry name" value="RAMP_I_III"/>
    <property type="match status" value="1"/>
</dbReference>
<dbReference type="KEGG" id="lut:Lupro_02525"/>
<evidence type="ECO:0000313" key="4">
    <source>
        <dbReference type="Proteomes" id="UP000059672"/>
    </source>
</evidence>
<keyword evidence="4" id="KW-1185">Reference proteome</keyword>
<proteinExistence type="predicted"/>
<dbReference type="STRING" id="1622118.Lupro_02525"/>
<gene>
    <name evidence="3" type="ORF">Lupro_02525</name>
</gene>
<evidence type="ECO:0000259" key="2">
    <source>
        <dbReference type="Pfam" id="PF03787"/>
    </source>
</evidence>
<organism evidence="3 4">
    <name type="scientific">Lutibacter profundi</name>
    <dbReference type="NCBI Taxonomy" id="1622118"/>
    <lineage>
        <taxon>Bacteria</taxon>
        <taxon>Pseudomonadati</taxon>
        <taxon>Bacteroidota</taxon>
        <taxon>Flavobacteriia</taxon>
        <taxon>Flavobacteriales</taxon>
        <taxon>Flavobacteriaceae</taxon>
        <taxon>Lutibacter</taxon>
    </lineage>
</organism>
<feature type="domain" description="CRISPR type III-associated protein" evidence="2">
    <location>
        <begin position="4"/>
        <end position="176"/>
    </location>
</feature>
<reference evidence="3 4" key="2">
    <citation type="journal article" date="2016" name="Int. J. Syst. Evol. Microbiol.">
        <title>Lutibacter profundi sp. nov., isolated from a deep-sea hydrothermal system on the Arctic Mid-Ocean Ridge and emended description of the genus Lutibacter.</title>
        <authorList>
            <person name="Le Moine Bauer S."/>
            <person name="Roalkvam I."/>
            <person name="Steen I.H."/>
            <person name="Dahle H."/>
        </authorList>
    </citation>
    <scope>NUCLEOTIDE SEQUENCE [LARGE SCALE GENOMIC DNA]</scope>
    <source>
        <strain evidence="3 4">LP1</strain>
    </source>
</reference>
<keyword evidence="1" id="KW-0051">Antiviral defense</keyword>
<dbReference type="PATRIC" id="fig|1622118.3.peg.519"/>
<dbReference type="OrthoDB" id="1016065at2"/>
<name>A0A120IE09_9FLAO</name>
<dbReference type="InterPro" id="IPR052216">
    <property type="entry name" value="CRISPR_Csm3_endoribonuclease"/>
</dbReference>
<dbReference type="RefSeq" id="WP_068206001.1">
    <property type="nucleotide sequence ID" value="NZ_CP013355.1"/>
</dbReference>
<dbReference type="InterPro" id="IPR005537">
    <property type="entry name" value="RAMP_III_fam"/>
</dbReference>
<evidence type="ECO:0000256" key="1">
    <source>
        <dbReference type="ARBA" id="ARBA00023118"/>
    </source>
</evidence>
<dbReference type="EMBL" id="CP013355">
    <property type="protein sequence ID" value="AMC10194.1"/>
    <property type="molecule type" value="Genomic_DNA"/>
</dbReference>
<evidence type="ECO:0000313" key="3">
    <source>
        <dbReference type="EMBL" id="AMC10194.1"/>
    </source>
</evidence>
<dbReference type="AlphaFoldDB" id="A0A120IE09"/>
<dbReference type="GO" id="GO:0051607">
    <property type="term" value="P:defense response to virus"/>
    <property type="evidence" value="ECO:0007669"/>
    <property type="project" value="UniProtKB-KW"/>
</dbReference>
<protein>
    <recommendedName>
        <fullName evidence="2">CRISPR type III-associated protein domain-containing protein</fullName>
    </recommendedName>
</protein>
<reference evidence="4" key="1">
    <citation type="submission" date="2015-12" db="EMBL/GenBank/DDBJ databases">
        <title>Complete genome sequence of Lutibacter profundus strain LP1.</title>
        <authorList>
            <person name="Wissuwa J."/>
            <person name="Le Moine Bauer S."/>
            <person name="Stokke R."/>
            <person name="Dahle H."/>
            <person name="Steen I.H."/>
        </authorList>
    </citation>
    <scope>NUCLEOTIDE SEQUENCE [LARGE SCALE GENOMIC DNA]</scope>
    <source>
        <strain evidence="4">LP1</strain>
    </source>
</reference>
<dbReference type="PANTHER" id="PTHR35579">
    <property type="entry name" value="CRISPR SYSTEM CMS ENDORIBONUCLEASE CSM3"/>
    <property type="match status" value="1"/>
</dbReference>
<sequence length="681" mass="78304">MKVKIKFYSNWAIGSGKGGDSKDSIILNDDNGLPFIPGKTLKGLIRDAFLECNYSKEDAIRLFGQEKNLDIKTDDLEEGILRFNSAYLSDAFISLPKDIKAKLFTSKTATRLDEKKQAIDYSLRKNEVCIPLELHTTILVKENNSELVEDNYKKIEKALKMLKIMGEKRHRGLGRCLITVPEFDTIVINNTDTTEKSKTSKVTVTANTIRFKCKVTESLVLVKKAKTGQNIESLDYIPGNTFRGIVAGAIFNGDTNEFNDIIFNKTVQFGDAHLLIDGERSLKTPFSFYYDKNKDNNTLYNFHHLKDNDWIDKKLKSRKNGYLIGTEDGFKIKNIEYGNRIKSSRDRKKRSSEKGGMFSYHYIKKGQEFEFEVRSENSEYLTKIIEILDNKTKYFGKSKSAEFGGAIEIKFMKEVADQTITKNGKYLYAESNLCFLNEYGEFTATPSIKDLTEDENAVIDWEKSQVKFRTFAPYNFHRKNYDFERLIIEKGSVFVFEKEVDFNEVTLKKGLGCFLTEGYGKVLISPSFLKDKEVKTIPKDTTEKNKQETTSKDATEEDKTLIQFIKSKHKKNLTEIGIDNKVKEYITKNYFQKKPSQWARVFNATTQAKDTTELEGLLFGNEDDTIYTKDKSIFYGGSKNWNKSDIAKITTFFKEDIIKDKKIVALRKLAKKMIHKTKNSK</sequence>